<feature type="domain" description="Peptidase S26" evidence="13">
    <location>
        <begin position="143"/>
        <end position="298"/>
    </location>
</feature>
<comment type="subcellular location">
    <subcellularLocation>
        <location evidence="3">Membrane</location>
    </subcellularLocation>
    <subcellularLocation>
        <location evidence="2">Plastid</location>
        <location evidence="2">Chloroplast</location>
    </subcellularLocation>
</comment>
<dbReference type="FunFam" id="2.10.109.10:FF:000012">
    <property type="entry name" value="Peptidase/ serine-type peptidase"/>
    <property type="match status" value="1"/>
</dbReference>
<protein>
    <recommendedName>
        <fullName evidence="5">signal peptidase I</fullName>
        <ecNumber evidence="5">3.4.21.89</ecNumber>
    </recommendedName>
</protein>
<keyword evidence="9" id="KW-0378">Hydrolase</keyword>
<dbReference type="GO" id="GO:0004252">
    <property type="term" value="F:serine-type endopeptidase activity"/>
    <property type="evidence" value="ECO:0007669"/>
    <property type="project" value="InterPro"/>
</dbReference>
<dbReference type="CDD" id="cd06530">
    <property type="entry name" value="S26_SPase_I"/>
    <property type="match status" value="1"/>
</dbReference>
<feature type="non-terminal residue" evidence="14">
    <location>
        <position position="1"/>
    </location>
</feature>
<dbReference type="InterPro" id="IPR019756">
    <property type="entry name" value="Pept_S26A_signal_pept_1_Ser-AS"/>
</dbReference>
<evidence type="ECO:0000256" key="8">
    <source>
        <dbReference type="ARBA" id="ARBA00022670"/>
    </source>
</evidence>
<dbReference type="Pfam" id="PF10502">
    <property type="entry name" value="Peptidase_S26"/>
    <property type="match status" value="1"/>
</dbReference>
<evidence type="ECO:0000313" key="15">
    <source>
        <dbReference type="Proteomes" id="UP000428333"/>
    </source>
</evidence>
<evidence type="ECO:0000256" key="9">
    <source>
        <dbReference type="ARBA" id="ARBA00022801"/>
    </source>
</evidence>
<dbReference type="SUPFAM" id="SSF51306">
    <property type="entry name" value="LexA/Signal peptidase"/>
    <property type="match status" value="1"/>
</dbReference>
<keyword evidence="11" id="KW-0472">Membrane</keyword>
<organism evidence="14 15">
    <name type="scientific">Rhododendron williamsianum</name>
    <dbReference type="NCBI Taxonomy" id="262921"/>
    <lineage>
        <taxon>Eukaryota</taxon>
        <taxon>Viridiplantae</taxon>
        <taxon>Streptophyta</taxon>
        <taxon>Embryophyta</taxon>
        <taxon>Tracheophyta</taxon>
        <taxon>Spermatophyta</taxon>
        <taxon>Magnoliopsida</taxon>
        <taxon>eudicotyledons</taxon>
        <taxon>Gunneridae</taxon>
        <taxon>Pentapetalae</taxon>
        <taxon>asterids</taxon>
        <taxon>Ericales</taxon>
        <taxon>Ericaceae</taxon>
        <taxon>Ericoideae</taxon>
        <taxon>Rhodoreae</taxon>
        <taxon>Rhododendron</taxon>
    </lineage>
</organism>
<dbReference type="GO" id="GO:0009003">
    <property type="term" value="F:signal peptidase activity"/>
    <property type="evidence" value="ECO:0007669"/>
    <property type="project" value="UniProtKB-EC"/>
</dbReference>
<feature type="active site" evidence="12">
    <location>
        <position position="218"/>
    </location>
</feature>
<reference evidence="14 15" key="1">
    <citation type="journal article" date="2019" name="Genome Biol. Evol.">
        <title>The Rhododendron genome and chromosomal organization provide insight into shared whole-genome duplications across the heath family (Ericaceae).</title>
        <authorList>
            <person name="Soza V.L."/>
            <person name="Lindsley D."/>
            <person name="Waalkes A."/>
            <person name="Ramage E."/>
            <person name="Patwardhan R.P."/>
            <person name="Burton J.N."/>
            <person name="Adey A."/>
            <person name="Kumar A."/>
            <person name="Qiu R."/>
            <person name="Shendure J."/>
            <person name="Hall B."/>
        </authorList>
    </citation>
    <scope>NUCLEOTIDE SEQUENCE [LARGE SCALE GENOMIC DNA]</scope>
    <source>
        <strain evidence="14">RSF 1966-606</strain>
    </source>
</reference>
<evidence type="ECO:0000256" key="12">
    <source>
        <dbReference type="PIRSR" id="PIRSR600223-1"/>
    </source>
</evidence>
<comment type="caution">
    <text evidence="14">The sequence shown here is derived from an EMBL/GenBank/DDBJ whole genome shotgun (WGS) entry which is preliminary data.</text>
</comment>
<evidence type="ECO:0000256" key="2">
    <source>
        <dbReference type="ARBA" id="ARBA00004229"/>
    </source>
</evidence>
<dbReference type="PRINTS" id="PR00727">
    <property type="entry name" value="LEADERPTASE"/>
</dbReference>
<evidence type="ECO:0000256" key="4">
    <source>
        <dbReference type="ARBA" id="ARBA00009370"/>
    </source>
</evidence>
<keyword evidence="7" id="KW-0934">Plastid</keyword>
<keyword evidence="15" id="KW-1185">Reference proteome</keyword>
<dbReference type="InterPro" id="IPR036286">
    <property type="entry name" value="LexA/Signal_pep-like_sf"/>
</dbReference>
<dbReference type="PROSITE" id="PS00761">
    <property type="entry name" value="SPASE_I_3"/>
    <property type="match status" value="1"/>
</dbReference>
<evidence type="ECO:0000256" key="3">
    <source>
        <dbReference type="ARBA" id="ARBA00004370"/>
    </source>
</evidence>
<evidence type="ECO:0000256" key="10">
    <source>
        <dbReference type="ARBA" id="ARBA00022946"/>
    </source>
</evidence>
<dbReference type="EMBL" id="QEFC01001248">
    <property type="protein sequence ID" value="KAE9458536.1"/>
    <property type="molecule type" value="Genomic_DNA"/>
</dbReference>
<feature type="active site" evidence="12">
    <location>
        <position position="171"/>
    </location>
</feature>
<evidence type="ECO:0000313" key="14">
    <source>
        <dbReference type="EMBL" id="KAE9458536.1"/>
    </source>
</evidence>
<evidence type="ECO:0000256" key="6">
    <source>
        <dbReference type="ARBA" id="ARBA00022528"/>
    </source>
</evidence>
<dbReference type="InterPro" id="IPR019758">
    <property type="entry name" value="Pept_S26A_signal_pept_1_CS"/>
</dbReference>
<evidence type="ECO:0000259" key="13">
    <source>
        <dbReference type="Pfam" id="PF10502"/>
    </source>
</evidence>
<dbReference type="InterPro" id="IPR019533">
    <property type="entry name" value="Peptidase_S26"/>
</dbReference>
<evidence type="ECO:0000256" key="7">
    <source>
        <dbReference type="ARBA" id="ARBA00022640"/>
    </source>
</evidence>
<gene>
    <name evidence="14" type="ORF">C3L33_09560</name>
</gene>
<dbReference type="Proteomes" id="UP000428333">
    <property type="component" value="Linkage Group LG05"/>
</dbReference>
<dbReference type="OrthoDB" id="308440at2759"/>
<dbReference type="EC" id="3.4.21.89" evidence="5"/>
<evidence type="ECO:0000256" key="5">
    <source>
        <dbReference type="ARBA" id="ARBA00013208"/>
    </source>
</evidence>
<dbReference type="PANTHER" id="PTHR43390">
    <property type="entry name" value="SIGNAL PEPTIDASE I"/>
    <property type="match status" value="1"/>
</dbReference>
<dbReference type="GO" id="GO:0006465">
    <property type="term" value="P:signal peptide processing"/>
    <property type="evidence" value="ECO:0007669"/>
    <property type="project" value="InterPro"/>
</dbReference>
<dbReference type="PANTHER" id="PTHR43390:SF2">
    <property type="entry name" value="THYLAKOIDAL PROCESSING PEPTIDASE 2, CHLOROPLASTIC-RELATED"/>
    <property type="match status" value="1"/>
</dbReference>
<dbReference type="GO" id="GO:0010027">
    <property type="term" value="P:thylakoid membrane organization"/>
    <property type="evidence" value="ECO:0007669"/>
    <property type="project" value="TreeGrafter"/>
</dbReference>
<dbReference type="NCBIfam" id="TIGR02227">
    <property type="entry name" value="sigpep_I_bact"/>
    <property type="match status" value="1"/>
</dbReference>
<dbReference type="Gene3D" id="2.10.109.10">
    <property type="entry name" value="Umud Fragment, subunit A"/>
    <property type="match status" value="1"/>
</dbReference>
<evidence type="ECO:0000256" key="11">
    <source>
        <dbReference type="ARBA" id="ARBA00023136"/>
    </source>
</evidence>
<dbReference type="GO" id="GO:0009535">
    <property type="term" value="C:chloroplast thylakoid membrane"/>
    <property type="evidence" value="ECO:0007669"/>
    <property type="project" value="TreeGrafter"/>
</dbReference>
<evidence type="ECO:0000256" key="1">
    <source>
        <dbReference type="ARBA" id="ARBA00000677"/>
    </source>
</evidence>
<dbReference type="AlphaFoldDB" id="A0A6A4LD54"/>
<proteinExistence type="inferred from homology"/>
<keyword evidence="8" id="KW-0645">Protease</keyword>
<sequence>MALRFTVAYSGHAARTLADSARAGGCRTWRRPKPGATCTTLAGGFFLGGDSSDHSPLAIGLNSLMKSGRSQAMASASIVPFLQGSKWMPCNDPLQGSASHEVDKGGTKEERDCFEGMSKGLSQREFDERSNWVSRLFGFRSEEAKAVFTALTVSVLFRSSLGETRSIPSSSMYPTLDVGDRILAEKVSYIFKKPEVSDIVIFKAPPCLQELGFDVFIKRIVAKEGDYVEVRDGKLMVNGTVRDEDFILEPLAYEMDEVLVPEGYVFVMGDNRNNSLDSHNWGPLPIKDIIGRSVLRYWPPSKVSDTI</sequence>
<accession>A0A6A4LD54</accession>
<dbReference type="PROSITE" id="PS00501">
    <property type="entry name" value="SPASE_I_1"/>
    <property type="match status" value="1"/>
</dbReference>
<dbReference type="InterPro" id="IPR000223">
    <property type="entry name" value="Pept_S26A_signal_pept_1"/>
</dbReference>
<keyword evidence="10" id="KW-0809">Transit peptide</keyword>
<comment type="similarity">
    <text evidence="4">Belongs to the peptidase S26 family.</text>
</comment>
<comment type="catalytic activity">
    <reaction evidence="1">
        <text>Cleavage of hydrophobic, N-terminal signal or leader sequences from secreted and periplasmic proteins.</text>
        <dbReference type="EC" id="3.4.21.89"/>
    </reaction>
</comment>
<name>A0A6A4LD54_9ERIC</name>
<keyword evidence="6" id="KW-0150">Chloroplast</keyword>